<dbReference type="EMBL" id="WJXB01000003">
    <property type="protein sequence ID" value="MRN53289.1"/>
    <property type="molecule type" value="Genomic_DNA"/>
</dbReference>
<dbReference type="AlphaFoldDB" id="A0A7X2L1E2"/>
<evidence type="ECO:0000256" key="3">
    <source>
        <dbReference type="ARBA" id="ARBA00023163"/>
    </source>
</evidence>
<gene>
    <name evidence="5" type="ORF">GJB61_09825</name>
</gene>
<dbReference type="PANTHER" id="PTHR46796">
    <property type="entry name" value="HTH-TYPE TRANSCRIPTIONAL ACTIVATOR RHAS-RELATED"/>
    <property type="match status" value="1"/>
</dbReference>
<dbReference type="Gene3D" id="1.10.10.60">
    <property type="entry name" value="Homeodomain-like"/>
    <property type="match status" value="1"/>
</dbReference>
<dbReference type="InterPro" id="IPR018060">
    <property type="entry name" value="HTH_AraC"/>
</dbReference>
<keyword evidence="6" id="KW-1185">Reference proteome</keyword>
<dbReference type="InterPro" id="IPR009057">
    <property type="entry name" value="Homeodomain-like_sf"/>
</dbReference>
<dbReference type="SUPFAM" id="SSF46689">
    <property type="entry name" value="Homeodomain-like"/>
    <property type="match status" value="1"/>
</dbReference>
<dbReference type="Proteomes" id="UP000463051">
    <property type="component" value="Unassembled WGS sequence"/>
</dbReference>
<dbReference type="SMART" id="SM00342">
    <property type="entry name" value="HTH_ARAC"/>
    <property type="match status" value="1"/>
</dbReference>
<organism evidence="5 6">
    <name type="scientific">Paenibacillus monticola</name>
    <dbReference type="NCBI Taxonomy" id="2666075"/>
    <lineage>
        <taxon>Bacteria</taxon>
        <taxon>Bacillati</taxon>
        <taxon>Bacillota</taxon>
        <taxon>Bacilli</taxon>
        <taxon>Bacillales</taxon>
        <taxon>Paenibacillaceae</taxon>
        <taxon>Paenibacillus</taxon>
    </lineage>
</organism>
<dbReference type="RefSeq" id="WP_154118333.1">
    <property type="nucleotide sequence ID" value="NZ_WJXB01000003.1"/>
</dbReference>
<evidence type="ECO:0000313" key="5">
    <source>
        <dbReference type="EMBL" id="MRN53289.1"/>
    </source>
</evidence>
<dbReference type="GO" id="GO:0043565">
    <property type="term" value="F:sequence-specific DNA binding"/>
    <property type="evidence" value="ECO:0007669"/>
    <property type="project" value="InterPro"/>
</dbReference>
<evidence type="ECO:0000313" key="6">
    <source>
        <dbReference type="Proteomes" id="UP000463051"/>
    </source>
</evidence>
<evidence type="ECO:0000259" key="4">
    <source>
        <dbReference type="PROSITE" id="PS01124"/>
    </source>
</evidence>
<dbReference type="Pfam" id="PF20240">
    <property type="entry name" value="DUF6597"/>
    <property type="match status" value="1"/>
</dbReference>
<feature type="domain" description="HTH araC/xylS-type" evidence="4">
    <location>
        <begin position="171"/>
        <end position="274"/>
    </location>
</feature>
<dbReference type="PROSITE" id="PS01124">
    <property type="entry name" value="HTH_ARAC_FAMILY_2"/>
    <property type="match status" value="1"/>
</dbReference>
<evidence type="ECO:0000256" key="1">
    <source>
        <dbReference type="ARBA" id="ARBA00023015"/>
    </source>
</evidence>
<protein>
    <submittedName>
        <fullName evidence="5">Helix-turn-helix domain-containing protein</fullName>
    </submittedName>
</protein>
<dbReference type="InterPro" id="IPR050204">
    <property type="entry name" value="AraC_XylS_family_regulators"/>
</dbReference>
<sequence length="278" mass="32173">MFNLAQLYHPITANPSQTNEYLPCKALQPYIRCFWGSGSESMITEVSTQHDPREIIIPDTCMDIIWEVDKSTGRASTFFSGINDAPFEIPYEAEQEKSYFGIRFHFWAVHYFADDHLRAVLNAHVEVEQYFSTFHKDLGKHLTETSSMMERIVAAEAYLLRRLEGHRRTNDSMMNAVHAIINSKGLVSAVELQVSSGLSSRQLERLFHEYIGVTPKQTADLVRFQNVWQELYHPSPQSKTMLDIVYAYRYSHQSHFNNNFKKYAGRTPLEALKVARIR</sequence>
<keyword evidence="2" id="KW-0238">DNA-binding</keyword>
<comment type="caution">
    <text evidence="5">The sequence shown here is derived from an EMBL/GenBank/DDBJ whole genome shotgun (WGS) entry which is preliminary data.</text>
</comment>
<dbReference type="Pfam" id="PF12833">
    <property type="entry name" value="HTH_18"/>
    <property type="match status" value="1"/>
</dbReference>
<dbReference type="GO" id="GO:0003700">
    <property type="term" value="F:DNA-binding transcription factor activity"/>
    <property type="evidence" value="ECO:0007669"/>
    <property type="project" value="InterPro"/>
</dbReference>
<proteinExistence type="predicted"/>
<keyword evidence="1" id="KW-0805">Transcription regulation</keyword>
<evidence type="ECO:0000256" key="2">
    <source>
        <dbReference type="ARBA" id="ARBA00023125"/>
    </source>
</evidence>
<dbReference type="PANTHER" id="PTHR46796:SF13">
    <property type="entry name" value="HTH-TYPE TRANSCRIPTIONAL ACTIVATOR RHAS"/>
    <property type="match status" value="1"/>
</dbReference>
<reference evidence="5 6" key="1">
    <citation type="submission" date="2019-11" db="EMBL/GenBank/DDBJ databases">
        <title>Paenibacillus monticola sp. nov., a novel PGPR strain isolated from mountain sample in China.</title>
        <authorList>
            <person name="Zhao Q."/>
            <person name="Li H.-P."/>
            <person name="Zhang J.-L."/>
        </authorList>
    </citation>
    <scope>NUCLEOTIDE SEQUENCE [LARGE SCALE GENOMIC DNA]</scope>
    <source>
        <strain evidence="5 6">LC-T2</strain>
    </source>
</reference>
<dbReference type="InterPro" id="IPR046532">
    <property type="entry name" value="DUF6597"/>
</dbReference>
<name>A0A7X2L1E2_9BACL</name>
<keyword evidence="3" id="KW-0804">Transcription</keyword>
<accession>A0A7X2L1E2</accession>